<dbReference type="Proteomes" id="UP000515162">
    <property type="component" value="Chromosome 3L"/>
</dbReference>
<dbReference type="RefSeq" id="XP_033159505.1">
    <property type="nucleotide sequence ID" value="XM_033303614.1"/>
</dbReference>
<dbReference type="PROSITE" id="PS51273">
    <property type="entry name" value="GATASE_TYPE_1"/>
    <property type="match status" value="1"/>
</dbReference>
<sequence>MKKFSIGLLIFIGAMLAASEAGISSPIIGVLTQEVYVDGLISRHFDNKTSYIAASYVKYLEGAGARVVPIWIGRNRSYYDDLMRKINGVLLPGGATWFNQSNGYADAGEHLIHLAIELNDQGVFMPVWGTCLGMELLVYKLANETEHRINCEATGMAVPMDFKEDYKKSRLFASISDDVVNTMVKENVTYHWHQFCYTEKDFEQDLLNETWRVMSLNHDWNGVEFISTVEHIKYPFYGVQFHPEKPLYEFTKTSIPHTAAAVLSGQFFADFFVSEARKSNQSFANATEQARTLIYNYKPEYTSILGSSYIQQYLFTNVEMEIPEIPEIPDEGGNNDGGSSGGYIPIIIPGGDGSATMPFLSGLLLTLVLLSIN</sequence>
<dbReference type="SUPFAM" id="SSF52317">
    <property type="entry name" value="Class I glutamine amidotransferase-like"/>
    <property type="match status" value="1"/>
</dbReference>
<comment type="similarity">
    <text evidence="2">Belongs to the peptidase C26 family.</text>
</comment>
<evidence type="ECO:0000256" key="7">
    <source>
        <dbReference type="PROSITE-ProRule" id="PRU00607"/>
    </source>
</evidence>
<dbReference type="InterPro" id="IPR015527">
    <property type="entry name" value="Pept_C26_g-glut_hydrolase"/>
</dbReference>
<comment type="catalytic activity">
    <reaction evidence="7">
        <text>(6S)-5,6,7,8-tetrahydrofolyl-(gamma-L-Glu)(n) + (n-1) H2O = (6S)-5,6,7,8-tetrahydrofolate + (n-1) L-glutamate</text>
        <dbReference type="Rhea" id="RHEA:56784"/>
        <dbReference type="Rhea" id="RHEA-COMP:14738"/>
        <dbReference type="ChEBI" id="CHEBI:15377"/>
        <dbReference type="ChEBI" id="CHEBI:29985"/>
        <dbReference type="ChEBI" id="CHEBI:57453"/>
        <dbReference type="ChEBI" id="CHEBI:141005"/>
        <dbReference type="EC" id="3.4.19.9"/>
    </reaction>
</comment>
<evidence type="ECO:0000313" key="10">
    <source>
        <dbReference type="RefSeq" id="XP_033159505.1"/>
    </source>
</evidence>
<dbReference type="PANTHER" id="PTHR11315">
    <property type="entry name" value="PROTEASE FAMILY C26 GAMMA-GLUTAMYL HYDROLASE"/>
    <property type="match status" value="1"/>
</dbReference>
<accession>A0A6P8JTF3</accession>
<evidence type="ECO:0000313" key="9">
    <source>
        <dbReference type="Proteomes" id="UP000515162"/>
    </source>
</evidence>
<dbReference type="InterPro" id="IPR011697">
    <property type="entry name" value="Peptidase_C26"/>
</dbReference>
<evidence type="ECO:0000256" key="5">
    <source>
        <dbReference type="ARBA" id="ARBA00022801"/>
    </source>
</evidence>
<dbReference type="Pfam" id="PF07722">
    <property type="entry name" value="Peptidase_C26"/>
    <property type="match status" value="1"/>
</dbReference>
<dbReference type="FunFam" id="3.40.50.880:FF:000024">
    <property type="entry name" value="Folate gamma-glutamyl hydrolase"/>
    <property type="match status" value="1"/>
</dbReference>
<dbReference type="GO" id="GO:0034722">
    <property type="term" value="F:gamma-glutamyl-peptidase activity"/>
    <property type="evidence" value="ECO:0007669"/>
    <property type="project" value="UniProtKB-UniRule"/>
</dbReference>
<keyword evidence="9" id="KW-1185">Reference proteome</keyword>
<dbReference type="CDD" id="cd01747">
    <property type="entry name" value="GATase1_Glutamyl_Hydrolase"/>
    <property type="match status" value="1"/>
</dbReference>
<dbReference type="GO" id="GO:0005773">
    <property type="term" value="C:vacuole"/>
    <property type="evidence" value="ECO:0007669"/>
    <property type="project" value="TreeGrafter"/>
</dbReference>
<feature type="active site" description="Proton donor" evidence="6">
    <location>
        <position position="242"/>
    </location>
</feature>
<feature type="active site" evidence="7">
    <location>
        <position position="242"/>
    </location>
</feature>
<organism evidence="9 10">
    <name type="scientific">Drosophila mauritiana</name>
    <name type="common">Fruit fly</name>
    <dbReference type="NCBI Taxonomy" id="7226"/>
    <lineage>
        <taxon>Eukaryota</taxon>
        <taxon>Metazoa</taxon>
        <taxon>Ecdysozoa</taxon>
        <taxon>Arthropoda</taxon>
        <taxon>Hexapoda</taxon>
        <taxon>Insecta</taxon>
        <taxon>Pterygota</taxon>
        <taxon>Neoptera</taxon>
        <taxon>Endopterygota</taxon>
        <taxon>Diptera</taxon>
        <taxon>Brachycera</taxon>
        <taxon>Muscomorpha</taxon>
        <taxon>Ephydroidea</taxon>
        <taxon>Drosophilidae</taxon>
        <taxon>Drosophila</taxon>
        <taxon>Sophophora</taxon>
    </lineage>
</organism>
<feature type="signal peptide" evidence="8">
    <location>
        <begin position="1"/>
        <end position="21"/>
    </location>
</feature>
<evidence type="ECO:0000256" key="6">
    <source>
        <dbReference type="PIRSR" id="PIRSR615527-1"/>
    </source>
</evidence>
<dbReference type="GO" id="GO:0046900">
    <property type="term" value="P:tetrahydrofolylpolyglutamate metabolic process"/>
    <property type="evidence" value="ECO:0007669"/>
    <property type="project" value="TreeGrafter"/>
</dbReference>
<keyword evidence="3" id="KW-0964">Secreted</keyword>
<name>A0A6P8JTF3_DROMA</name>
<proteinExistence type="inferred from homology"/>
<dbReference type="GO" id="GO:0005576">
    <property type="term" value="C:extracellular region"/>
    <property type="evidence" value="ECO:0007669"/>
    <property type="project" value="UniProtKB-SubCell"/>
</dbReference>
<evidence type="ECO:0000256" key="1">
    <source>
        <dbReference type="ARBA" id="ARBA00004239"/>
    </source>
</evidence>
<dbReference type="Gene3D" id="3.40.50.880">
    <property type="match status" value="1"/>
</dbReference>
<dbReference type="AlphaFoldDB" id="A0A6P8JTF3"/>
<evidence type="ECO:0000256" key="3">
    <source>
        <dbReference type="ARBA" id="ARBA00022525"/>
    </source>
</evidence>
<evidence type="ECO:0000256" key="2">
    <source>
        <dbReference type="ARBA" id="ARBA00011083"/>
    </source>
</evidence>
<keyword evidence="4 8" id="KW-0732">Signal</keyword>
<gene>
    <name evidence="10" type="primary">LOC117140603</name>
</gene>
<dbReference type="GeneID" id="117140603"/>
<dbReference type="EC" id="3.4.19.9" evidence="7"/>
<dbReference type="PROSITE" id="PS51275">
    <property type="entry name" value="PEPTIDASE_C26_GGH"/>
    <property type="match status" value="1"/>
</dbReference>
<keyword evidence="5 7" id="KW-0378">Hydrolase</keyword>
<feature type="chain" id="PRO_5027654931" description="folate gamma-glutamyl hydrolase" evidence="8">
    <location>
        <begin position="22"/>
        <end position="373"/>
    </location>
</feature>
<comment type="subcellular location">
    <subcellularLocation>
        <location evidence="1">Secreted</location>
        <location evidence="1">Extracellular space</location>
    </subcellularLocation>
</comment>
<reference evidence="10" key="1">
    <citation type="submission" date="2025-08" db="UniProtKB">
        <authorList>
            <consortium name="RefSeq"/>
        </authorList>
    </citation>
    <scope>IDENTIFICATION</scope>
    <source>
        <strain evidence="10">Mau12</strain>
        <tissue evidence="10">Whole Body</tissue>
    </source>
</reference>
<protein>
    <recommendedName>
        <fullName evidence="7">folate gamma-glutamyl hydrolase</fullName>
        <ecNumber evidence="7">3.4.19.9</ecNumber>
    </recommendedName>
</protein>
<dbReference type="PANTHER" id="PTHR11315:SF0">
    <property type="entry name" value="FOLATE GAMMA-GLUTAMYL HYDROLASE"/>
    <property type="match status" value="1"/>
</dbReference>
<dbReference type="InterPro" id="IPR029062">
    <property type="entry name" value="Class_I_gatase-like"/>
</dbReference>
<evidence type="ECO:0000256" key="8">
    <source>
        <dbReference type="SAM" id="SignalP"/>
    </source>
</evidence>
<evidence type="ECO:0000256" key="4">
    <source>
        <dbReference type="ARBA" id="ARBA00022729"/>
    </source>
</evidence>
<feature type="active site" description="Nucleophile" evidence="6 7">
    <location>
        <position position="131"/>
    </location>
</feature>